<organism evidence="1 2">
    <name type="scientific">Roseovarius aquimarinus</name>
    <dbReference type="NCBI Taxonomy" id="1229156"/>
    <lineage>
        <taxon>Bacteria</taxon>
        <taxon>Pseudomonadati</taxon>
        <taxon>Pseudomonadota</taxon>
        <taxon>Alphaproteobacteria</taxon>
        <taxon>Rhodobacterales</taxon>
        <taxon>Roseobacteraceae</taxon>
        <taxon>Roseovarius</taxon>
    </lineage>
</organism>
<dbReference type="Proteomes" id="UP001607157">
    <property type="component" value="Unassembled WGS sequence"/>
</dbReference>
<dbReference type="SUPFAM" id="SSF51556">
    <property type="entry name" value="Metallo-dependent hydrolases"/>
    <property type="match status" value="1"/>
</dbReference>
<protein>
    <submittedName>
        <fullName evidence="1">Dipeptidase</fullName>
    </submittedName>
</protein>
<gene>
    <name evidence="1" type="ORF">ACGRVM_04070</name>
</gene>
<name>A0ABW7I4G5_9RHOB</name>
<proteinExistence type="predicted"/>
<dbReference type="PROSITE" id="PS51365">
    <property type="entry name" value="RENAL_DIPEPTIDASE_2"/>
    <property type="match status" value="1"/>
</dbReference>
<reference evidence="1 2" key="1">
    <citation type="submission" date="2024-10" db="EMBL/GenBank/DDBJ databases">
        <authorList>
            <person name="Yang X.-N."/>
        </authorList>
    </citation>
    <scope>NUCLEOTIDE SEQUENCE [LARGE SCALE GENOMIC DNA]</scope>
    <source>
        <strain evidence="1 2">CAU 1059</strain>
    </source>
</reference>
<dbReference type="EMBL" id="JBIHMM010000001">
    <property type="protein sequence ID" value="MFH0253055.1"/>
    <property type="molecule type" value="Genomic_DNA"/>
</dbReference>
<dbReference type="InterPro" id="IPR032466">
    <property type="entry name" value="Metal_Hydrolase"/>
</dbReference>
<comment type="caution">
    <text evidence="1">The sequence shown here is derived from an EMBL/GenBank/DDBJ whole genome shotgun (WGS) entry which is preliminary data.</text>
</comment>
<dbReference type="Pfam" id="PF01244">
    <property type="entry name" value="Peptidase_M19"/>
    <property type="match status" value="1"/>
</dbReference>
<dbReference type="PANTHER" id="PTHR10443:SF12">
    <property type="entry name" value="DIPEPTIDASE"/>
    <property type="match status" value="1"/>
</dbReference>
<sequence length="345" mass="38149">MSDRYNESMKLEEVRAAATPEALAMLDEALVWDMTLPWTPDYVETDRILPRFAAAGVDLISLTVMGPEKNLAETIAHFARVGRAIEARSETMVRCRSVADIRAAKAAGKLGLIYNLQETKHFDDDLGMVGLFYELGVRHALLAYNSRNRVGDGCSERNDSGLSNWGVAVVEEMNRVGMLVDGTHSGVATTMDAMDVATSPFIFSHCNAYGVVPHYRNIRDEQIVKCAATGGVIGVNGLGEFLDDPKASSQSIFKHLDYMAQLVGARHLGLGLDFVLDVGGFWDWVEKFPHMWPESPPVQRRRGGFAQPEQVLELIDLMLAAGWSDEDVRGVLGENFARVCEQVWR</sequence>
<evidence type="ECO:0000313" key="2">
    <source>
        <dbReference type="Proteomes" id="UP001607157"/>
    </source>
</evidence>
<evidence type="ECO:0000313" key="1">
    <source>
        <dbReference type="EMBL" id="MFH0253055.1"/>
    </source>
</evidence>
<keyword evidence="2" id="KW-1185">Reference proteome</keyword>
<dbReference type="PANTHER" id="PTHR10443">
    <property type="entry name" value="MICROSOMAL DIPEPTIDASE"/>
    <property type="match status" value="1"/>
</dbReference>
<dbReference type="Gene3D" id="3.20.20.140">
    <property type="entry name" value="Metal-dependent hydrolases"/>
    <property type="match status" value="1"/>
</dbReference>
<accession>A0ABW7I4G5</accession>
<dbReference type="RefSeq" id="WP_377168431.1">
    <property type="nucleotide sequence ID" value="NZ_JBHTJC010000001.1"/>
</dbReference>
<dbReference type="InterPro" id="IPR008257">
    <property type="entry name" value="Pept_M19"/>
</dbReference>